<evidence type="ECO:0000256" key="2">
    <source>
        <dbReference type="ARBA" id="ARBA00005658"/>
    </source>
</evidence>
<evidence type="ECO:0000256" key="7">
    <source>
        <dbReference type="ARBA" id="ARBA00023136"/>
    </source>
</evidence>
<dbReference type="GO" id="GO:0022857">
    <property type="term" value="F:transmembrane transporter activity"/>
    <property type="evidence" value="ECO:0007669"/>
    <property type="project" value="InterPro"/>
</dbReference>
<sequence>MSHQDTEQSAKKMKINPPVFYISALIILLIVGFAALFPQTADIHLKALQTSLFKNASWFYILAVALILLSVTFMGLSRFGDIKLGPDHARLAADFLGRADGCGGYHPAAGRGIICPANRDHRQCPAVCGCAVVLNLRTN</sequence>
<evidence type="ECO:0000256" key="6">
    <source>
        <dbReference type="ARBA" id="ARBA00022989"/>
    </source>
</evidence>
<organism evidence="9 10">
    <name type="scientific">Morganella morganii</name>
    <name type="common">Proteus morganii</name>
    <dbReference type="NCBI Taxonomy" id="582"/>
    <lineage>
        <taxon>Bacteria</taxon>
        <taxon>Pseudomonadati</taxon>
        <taxon>Pseudomonadota</taxon>
        <taxon>Gammaproteobacteria</taxon>
        <taxon>Enterobacterales</taxon>
        <taxon>Morganellaceae</taxon>
        <taxon>Morganella</taxon>
    </lineage>
</organism>
<keyword evidence="7 8" id="KW-0472">Membrane</keyword>
<evidence type="ECO:0000313" key="9">
    <source>
        <dbReference type="EMBL" id="RUT66576.1"/>
    </source>
</evidence>
<comment type="caution">
    <text evidence="9">The sequence shown here is derived from an EMBL/GenBank/DDBJ whole genome shotgun (WGS) entry which is preliminary data.</text>
</comment>
<comment type="similarity">
    <text evidence="2">Belongs to the BCCT transporter (TC 2.A.15) family.</text>
</comment>
<feature type="transmembrane region" description="Helical" evidence="8">
    <location>
        <begin position="19"/>
        <end position="37"/>
    </location>
</feature>
<evidence type="ECO:0000256" key="4">
    <source>
        <dbReference type="ARBA" id="ARBA00022475"/>
    </source>
</evidence>
<dbReference type="GO" id="GO:0005886">
    <property type="term" value="C:plasma membrane"/>
    <property type="evidence" value="ECO:0007669"/>
    <property type="project" value="UniProtKB-SubCell"/>
</dbReference>
<comment type="subcellular location">
    <subcellularLocation>
        <location evidence="1">Cell membrane</location>
        <topology evidence="1">Multi-pass membrane protein</topology>
    </subcellularLocation>
</comment>
<gene>
    <name evidence="9" type="ORF">CKG00_09400</name>
</gene>
<dbReference type="PANTHER" id="PTHR30047">
    <property type="entry name" value="HIGH-AFFINITY CHOLINE TRANSPORT PROTEIN-RELATED"/>
    <property type="match status" value="1"/>
</dbReference>
<dbReference type="OrthoDB" id="9775735at2"/>
<proteinExistence type="inferred from homology"/>
<reference evidence="9 10" key="1">
    <citation type="submission" date="2017-08" db="EMBL/GenBank/DDBJ databases">
        <title>Draft genome sequence of pheromone producing symbiont Morganella morganii, of the female New Zealand grass grub Costelytra giveni.</title>
        <authorList>
            <person name="Laugraud A."/>
            <person name="Young S.D."/>
            <person name="Hurst M.H."/>
        </authorList>
    </citation>
    <scope>NUCLEOTIDE SEQUENCE [LARGE SCALE GENOMIC DNA]</scope>
    <source>
        <strain evidence="9 10">MMsCG</strain>
    </source>
</reference>
<dbReference type="AlphaFoldDB" id="A0A433ZWU2"/>
<evidence type="ECO:0000256" key="8">
    <source>
        <dbReference type="SAM" id="Phobius"/>
    </source>
</evidence>
<keyword evidence="6 8" id="KW-1133">Transmembrane helix</keyword>
<feature type="transmembrane region" description="Helical" evidence="8">
    <location>
        <begin position="57"/>
        <end position="76"/>
    </location>
</feature>
<protein>
    <recommendedName>
        <fullName evidence="11">Glycine betaine transporter BetP</fullName>
    </recommendedName>
</protein>
<evidence type="ECO:0008006" key="11">
    <source>
        <dbReference type="Google" id="ProtNLM"/>
    </source>
</evidence>
<dbReference type="PANTHER" id="PTHR30047:SF7">
    <property type="entry name" value="HIGH-AFFINITY CHOLINE TRANSPORT PROTEIN"/>
    <property type="match status" value="1"/>
</dbReference>
<name>A0A433ZWU2_MORMO</name>
<evidence type="ECO:0000313" key="10">
    <source>
        <dbReference type="Proteomes" id="UP000286908"/>
    </source>
</evidence>
<keyword evidence="5 8" id="KW-0812">Transmembrane</keyword>
<dbReference type="Pfam" id="PF02028">
    <property type="entry name" value="BCCT"/>
    <property type="match status" value="1"/>
</dbReference>
<evidence type="ECO:0000256" key="5">
    <source>
        <dbReference type="ARBA" id="ARBA00022692"/>
    </source>
</evidence>
<evidence type="ECO:0000256" key="1">
    <source>
        <dbReference type="ARBA" id="ARBA00004651"/>
    </source>
</evidence>
<keyword evidence="4" id="KW-1003">Cell membrane</keyword>
<dbReference type="InterPro" id="IPR000060">
    <property type="entry name" value="BCCT_transptr"/>
</dbReference>
<accession>A0A433ZWU2</accession>
<dbReference type="Proteomes" id="UP000286908">
    <property type="component" value="Unassembled WGS sequence"/>
</dbReference>
<dbReference type="EMBL" id="NRQY01000001">
    <property type="protein sequence ID" value="RUT66576.1"/>
    <property type="molecule type" value="Genomic_DNA"/>
</dbReference>
<keyword evidence="3" id="KW-0813">Transport</keyword>
<evidence type="ECO:0000256" key="3">
    <source>
        <dbReference type="ARBA" id="ARBA00022448"/>
    </source>
</evidence>